<dbReference type="InterPro" id="IPR029044">
    <property type="entry name" value="Nucleotide-diphossugar_trans"/>
</dbReference>
<gene>
    <name evidence="2" type="ORF">FGU71_07165</name>
</gene>
<evidence type="ECO:0000313" key="3">
    <source>
        <dbReference type="Proteomes" id="UP000316343"/>
    </source>
</evidence>
<name>A0A547PF53_9SPHN</name>
<dbReference type="Proteomes" id="UP000316343">
    <property type="component" value="Unassembled WGS sequence"/>
</dbReference>
<dbReference type="OrthoDB" id="9771846at2"/>
<dbReference type="SUPFAM" id="SSF53448">
    <property type="entry name" value="Nucleotide-diphospho-sugar transferases"/>
    <property type="match status" value="1"/>
</dbReference>
<sequence length="323" mass="35206">MNSSVLEPCISILIVGYNSNAFIGDCLDSIAHACADISHEILLIDNGDGSTEELVREKFPDVSIVQSRGNIGFGPANNLLASKARGAKYLLVNPDMVLPSGSIEALLQGSRDHPDAAAWGGVTTNAQGQPDSGNAIAMPSILEFFSVALGRSLVGIRPIKGAQSDAPVSILSGAYVMFDKAAWDVAGGFDERYFLYCEEVDLFFRLAQRGYTFWRIASARGHHKAGHGDDVGAMRLLYRAAGTMEFTRTHWSRPGWYLAAFLTWIAAIERYLAGRLFGGFSPRLKAMSDGYRLVALKPDLWRYGYDQERGLLSKIGSISKDDL</sequence>
<dbReference type="PANTHER" id="PTHR43179:SF7">
    <property type="entry name" value="RHAMNOSYLTRANSFERASE WBBL"/>
    <property type="match status" value="1"/>
</dbReference>
<organism evidence="2 3">
    <name type="scientific">Erythrobacter insulae</name>
    <dbReference type="NCBI Taxonomy" id="2584124"/>
    <lineage>
        <taxon>Bacteria</taxon>
        <taxon>Pseudomonadati</taxon>
        <taxon>Pseudomonadota</taxon>
        <taxon>Alphaproteobacteria</taxon>
        <taxon>Sphingomonadales</taxon>
        <taxon>Erythrobacteraceae</taxon>
        <taxon>Erythrobacter/Porphyrobacter group</taxon>
        <taxon>Erythrobacter</taxon>
    </lineage>
</organism>
<keyword evidence="3" id="KW-1185">Reference proteome</keyword>
<dbReference type="PANTHER" id="PTHR43179">
    <property type="entry name" value="RHAMNOSYLTRANSFERASE WBBL"/>
    <property type="match status" value="1"/>
</dbReference>
<dbReference type="CDD" id="cd04186">
    <property type="entry name" value="GT_2_like_c"/>
    <property type="match status" value="1"/>
</dbReference>
<dbReference type="InterPro" id="IPR001173">
    <property type="entry name" value="Glyco_trans_2-like"/>
</dbReference>
<comment type="caution">
    <text evidence="2">The sequence shown here is derived from an EMBL/GenBank/DDBJ whole genome shotgun (WGS) entry which is preliminary data.</text>
</comment>
<evidence type="ECO:0000259" key="1">
    <source>
        <dbReference type="Pfam" id="PF00535"/>
    </source>
</evidence>
<feature type="domain" description="Glycosyltransferase 2-like" evidence="1">
    <location>
        <begin position="11"/>
        <end position="138"/>
    </location>
</feature>
<proteinExistence type="predicted"/>
<dbReference type="Pfam" id="PF00535">
    <property type="entry name" value="Glycos_transf_2"/>
    <property type="match status" value="1"/>
</dbReference>
<keyword evidence="2" id="KW-0808">Transferase</keyword>
<dbReference type="AlphaFoldDB" id="A0A547PF53"/>
<accession>A0A547PF53</accession>
<evidence type="ECO:0000313" key="2">
    <source>
        <dbReference type="EMBL" id="TRD12757.1"/>
    </source>
</evidence>
<protein>
    <submittedName>
        <fullName evidence="2">Glycosyltransferase family 2 protein</fullName>
    </submittedName>
</protein>
<dbReference type="Gene3D" id="3.90.550.10">
    <property type="entry name" value="Spore Coat Polysaccharide Biosynthesis Protein SpsA, Chain A"/>
    <property type="match status" value="1"/>
</dbReference>
<dbReference type="EMBL" id="VHJK01000001">
    <property type="protein sequence ID" value="TRD12757.1"/>
    <property type="molecule type" value="Genomic_DNA"/>
</dbReference>
<reference evidence="2 3" key="1">
    <citation type="submission" date="2019-06" db="EMBL/GenBank/DDBJ databases">
        <title>Erythrobacter insulae sp. nov., isolated from a tidal flat.</title>
        <authorList>
            <person name="Yoon J.-H."/>
        </authorList>
    </citation>
    <scope>NUCLEOTIDE SEQUENCE [LARGE SCALE GENOMIC DNA]</scope>
    <source>
        <strain evidence="2 3">JBTF-M21</strain>
    </source>
</reference>
<dbReference type="GO" id="GO:0016740">
    <property type="term" value="F:transferase activity"/>
    <property type="evidence" value="ECO:0007669"/>
    <property type="project" value="UniProtKB-KW"/>
</dbReference>